<evidence type="ECO:0000313" key="5">
    <source>
        <dbReference type="Proteomes" id="UP000015104"/>
    </source>
</evidence>
<dbReference type="Pfam" id="PF00147">
    <property type="entry name" value="Fibrinogen_C"/>
    <property type="match status" value="1"/>
</dbReference>
<dbReference type="eggNOG" id="KOG2579">
    <property type="taxonomic scope" value="Eukaryota"/>
</dbReference>
<dbReference type="OrthoDB" id="6145874at2759"/>
<dbReference type="AlphaFoldDB" id="T1KQZ4"/>
<keyword evidence="2" id="KW-0812">Transmembrane</keyword>
<name>T1KQZ4_TETUR</name>
<dbReference type="STRING" id="32264.T1KQZ4"/>
<feature type="coiled-coil region" evidence="1">
    <location>
        <begin position="51"/>
        <end position="106"/>
    </location>
</feature>
<keyword evidence="2" id="KW-0472">Membrane</keyword>
<dbReference type="PROSITE" id="PS51406">
    <property type="entry name" value="FIBRINOGEN_C_2"/>
    <property type="match status" value="1"/>
</dbReference>
<protein>
    <recommendedName>
        <fullName evidence="3">Fibrinogen C-terminal domain-containing protein</fullName>
    </recommendedName>
</protein>
<feature type="domain" description="Fibrinogen C-terminal" evidence="3">
    <location>
        <begin position="372"/>
        <end position="597"/>
    </location>
</feature>
<dbReference type="Gene3D" id="4.10.530.10">
    <property type="entry name" value="Gamma-fibrinogen Carboxyl Terminal Fragment, domain 2"/>
    <property type="match status" value="1"/>
</dbReference>
<dbReference type="InterPro" id="IPR014716">
    <property type="entry name" value="Fibrinogen_a/b/g_C_1"/>
</dbReference>
<proteinExistence type="predicted"/>
<dbReference type="EMBL" id="CAEY01000382">
    <property type="status" value="NOT_ANNOTATED_CDS"/>
    <property type="molecule type" value="Genomic_DNA"/>
</dbReference>
<keyword evidence="5" id="KW-1185">Reference proteome</keyword>
<dbReference type="OMA" id="YLIMMEP"/>
<accession>T1KQZ4</accession>
<evidence type="ECO:0000256" key="1">
    <source>
        <dbReference type="SAM" id="Coils"/>
    </source>
</evidence>
<feature type="coiled-coil region" evidence="1">
    <location>
        <begin position="253"/>
        <end position="280"/>
    </location>
</feature>
<dbReference type="NCBIfam" id="NF040941">
    <property type="entry name" value="GGGWT_bact"/>
    <property type="match status" value="1"/>
</dbReference>
<sequence length="598" mass="68804">MKYKLNDKLSNGSYVNQSICPIRCSIIINLIICALLLFETIDCSTARLNVAEEILKSVKNLQDNCQQWTSRPLAEETFMENLASRLSLTEAKLENAISNIKLTENQRLVETKLNLIERLVENNFDRLAKKFEEMSETIRGLQTMVIINHNSTEEKIKKLLNTVTGLLNEQWTNGQREESTSASADLIGELQTFLEQKLMNTEKLINRHVTLVKDEIKELVGDYRMKSWTNELASSIVDNSDNVDLVGVFNQMRSEVNHKVDKIENQVKFANQEINFKLDNQLGLLKNLTDRHPLIRNVPSFSYERNQSKDTHSLDSSTLLPISIELMTTEPFTAQTNETGKSDKPLVDNLANKKYRCQIQPNKTAMVDCEIMSFKSSWKTCVDIYNDNITCDGVYLIMMEPRPSRVWCDMSDNGGGWMVILRRGNFDNKSTSISFNQNWFLYKYGFGDQKDEYWLGNEHIHRLTSSTPHQLQIDLESYDGQCISLDYGHFKMDSEEKAYRLVVADARGPHAVIGEQLLLYNNSAFNTRDRVNNHNSLRCGHFNGGWWFNGYTCFEIFLTGELSGQDDYKGQLPGIHWYSWKPNKALKSVQMKIRPVLK</sequence>
<dbReference type="GeneID" id="107366376"/>
<dbReference type="PANTHER" id="PTHR19143:SF327">
    <property type="entry name" value="FI21813P1-RELATED"/>
    <property type="match status" value="1"/>
</dbReference>
<dbReference type="InterPro" id="IPR036056">
    <property type="entry name" value="Fibrinogen-like_C"/>
</dbReference>
<reference evidence="5" key="1">
    <citation type="submission" date="2011-08" db="EMBL/GenBank/DDBJ databases">
        <authorList>
            <person name="Rombauts S."/>
        </authorList>
    </citation>
    <scope>NUCLEOTIDE SEQUENCE</scope>
    <source>
        <strain evidence="5">London</strain>
    </source>
</reference>
<evidence type="ECO:0000313" key="4">
    <source>
        <dbReference type="EnsemblMetazoa" id="tetur18g01690.1"/>
    </source>
</evidence>
<dbReference type="EnsemblMetazoa" id="tetur18g01690.1">
    <property type="protein sequence ID" value="tetur18g01690.1"/>
    <property type="gene ID" value="tetur18g01690"/>
</dbReference>
<dbReference type="InterPro" id="IPR002181">
    <property type="entry name" value="Fibrinogen_a/b/g_C_dom"/>
</dbReference>
<reference evidence="4" key="2">
    <citation type="submission" date="2015-06" db="UniProtKB">
        <authorList>
            <consortium name="EnsemblMetazoa"/>
        </authorList>
    </citation>
    <scope>IDENTIFICATION</scope>
</reference>
<dbReference type="RefSeq" id="XP_015789449.2">
    <property type="nucleotide sequence ID" value="XM_015933963.2"/>
</dbReference>
<dbReference type="GO" id="GO:0005615">
    <property type="term" value="C:extracellular space"/>
    <property type="evidence" value="ECO:0007669"/>
    <property type="project" value="TreeGrafter"/>
</dbReference>
<keyword evidence="1" id="KW-0175">Coiled coil</keyword>
<dbReference type="Gene3D" id="3.90.215.10">
    <property type="entry name" value="Gamma Fibrinogen, chain A, domain 1"/>
    <property type="match status" value="1"/>
</dbReference>
<feature type="transmembrane region" description="Helical" evidence="2">
    <location>
        <begin position="20"/>
        <end position="38"/>
    </location>
</feature>
<evidence type="ECO:0000259" key="3">
    <source>
        <dbReference type="PROSITE" id="PS51406"/>
    </source>
</evidence>
<dbReference type="PANTHER" id="PTHR19143">
    <property type="entry name" value="FIBRINOGEN/TENASCIN/ANGIOPOEITIN"/>
    <property type="match status" value="1"/>
</dbReference>
<evidence type="ECO:0000256" key="2">
    <source>
        <dbReference type="SAM" id="Phobius"/>
    </source>
</evidence>
<organism evidence="4 5">
    <name type="scientific">Tetranychus urticae</name>
    <name type="common">Two-spotted spider mite</name>
    <dbReference type="NCBI Taxonomy" id="32264"/>
    <lineage>
        <taxon>Eukaryota</taxon>
        <taxon>Metazoa</taxon>
        <taxon>Ecdysozoa</taxon>
        <taxon>Arthropoda</taxon>
        <taxon>Chelicerata</taxon>
        <taxon>Arachnida</taxon>
        <taxon>Acari</taxon>
        <taxon>Acariformes</taxon>
        <taxon>Trombidiformes</taxon>
        <taxon>Prostigmata</taxon>
        <taxon>Eleutherengona</taxon>
        <taxon>Raphignathae</taxon>
        <taxon>Tetranychoidea</taxon>
        <taxon>Tetranychidae</taxon>
        <taxon>Tetranychus</taxon>
    </lineage>
</organism>
<dbReference type="SUPFAM" id="SSF56496">
    <property type="entry name" value="Fibrinogen C-terminal domain-like"/>
    <property type="match status" value="1"/>
</dbReference>
<dbReference type="Proteomes" id="UP000015104">
    <property type="component" value="Unassembled WGS sequence"/>
</dbReference>
<dbReference type="InterPro" id="IPR050373">
    <property type="entry name" value="Fibrinogen_C-term_domain"/>
</dbReference>
<keyword evidence="2" id="KW-1133">Transmembrane helix</keyword>
<dbReference type="KEGG" id="tut:107366376"/>
<dbReference type="SMART" id="SM00186">
    <property type="entry name" value="FBG"/>
    <property type="match status" value="1"/>
</dbReference>
<dbReference type="HOGENOM" id="CLU_484259_0_0_1"/>